<keyword evidence="3" id="KW-1185">Reference proteome</keyword>
<name>A0ABR3Z079_9PEZI</name>
<evidence type="ECO:0000256" key="1">
    <source>
        <dbReference type="SAM" id="MobiDB-lite"/>
    </source>
</evidence>
<gene>
    <name evidence="2" type="ORF">Sste5346_006418</name>
</gene>
<evidence type="ECO:0000313" key="3">
    <source>
        <dbReference type="Proteomes" id="UP001583186"/>
    </source>
</evidence>
<evidence type="ECO:0000313" key="2">
    <source>
        <dbReference type="EMBL" id="KAL1893587.1"/>
    </source>
</evidence>
<organism evidence="2 3">
    <name type="scientific">Sporothrix stenoceras</name>
    <dbReference type="NCBI Taxonomy" id="5173"/>
    <lineage>
        <taxon>Eukaryota</taxon>
        <taxon>Fungi</taxon>
        <taxon>Dikarya</taxon>
        <taxon>Ascomycota</taxon>
        <taxon>Pezizomycotina</taxon>
        <taxon>Sordariomycetes</taxon>
        <taxon>Sordariomycetidae</taxon>
        <taxon>Ophiostomatales</taxon>
        <taxon>Ophiostomataceae</taxon>
        <taxon>Sporothrix</taxon>
    </lineage>
</organism>
<dbReference type="Proteomes" id="UP001583186">
    <property type="component" value="Unassembled WGS sequence"/>
</dbReference>
<sequence>MSSIITSDPPSTARTTSPSRRGPITTMSSAATAALGAAAATLRLFGILSDVSLRTAEKGKAVDNGYDSDSSSSSTDSVDLIRGMRQSRRRDYSPETDLALSGLAAYDLPVATMGAYYWYF</sequence>
<accession>A0ABR3Z079</accession>
<protein>
    <submittedName>
        <fullName evidence="2">Uncharacterized protein</fullName>
    </submittedName>
</protein>
<reference evidence="2 3" key="1">
    <citation type="journal article" date="2024" name="IMA Fungus">
        <title>IMA Genome - F19 : A genome assembly and annotation guide to empower mycologists, including annotated draft genome sequences of Ceratocystis pirilliformis, Diaporthe australafricana, Fusarium ophioides, Paecilomyces lecythidis, and Sporothrix stenoceras.</title>
        <authorList>
            <person name="Aylward J."/>
            <person name="Wilson A.M."/>
            <person name="Visagie C.M."/>
            <person name="Spraker J."/>
            <person name="Barnes I."/>
            <person name="Buitendag C."/>
            <person name="Ceriani C."/>
            <person name="Del Mar Angel L."/>
            <person name="du Plessis D."/>
            <person name="Fuchs T."/>
            <person name="Gasser K."/>
            <person name="Kramer D."/>
            <person name="Li W."/>
            <person name="Munsamy K."/>
            <person name="Piso A."/>
            <person name="Price J.L."/>
            <person name="Sonnekus B."/>
            <person name="Thomas C."/>
            <person name="van der Nest A."/>
            <person name="van Dijk A."/>
            <person name="van Heerden A."/>
            <person name="van Vuuren N."/>
            <person name="Yilmaz N."/>
            <person name="Duong T.A."/>
            <person name="van der Merwe N.A."/>
            <person name="Wingfield M.J."/>
            <person name="Wingfield B.D."/>
        </authorList>
    </citation>
    <scope>NUCLEOTIDE SEQUENCE [LARGE SCALE GENOMIC DNA]</scope>
    <source>
        <strain evidence="2 3">CMW 5346</strain>
    </source>
</reference>
<dbReference type="EMBL" id="JAWCUI010000037">
    <property type="protein sequence ID" value="KAL1893587.1"/>
    <property type="molecule type" value="Genomic_DNA"/>
</dbReference>
<feature type="compositionally biased region" description="Low complexity" evidence="1">
    <location>
        <begin position="67"/>
        <end position="78"/>
    </location>
</feature>
<feature type="region of interest" description="Disordered" evidence="1">
    <location>
        <begin position="59"/>
        <end position="92"/>
    </location>
</feature>
<comment type="caution">
    <text evidence="2">The sequence shown here is derived from an EMBL/GenBank/DDBJ whole genome shotgun (WGS) entry which is preliminary data.</text>
</comment>
<proteinExistence type="predicted"/>
<feature type="region of interest" description="Disordered" evidence="1">
    <location>
        <begin position="1"/>
        <end position="25"/>
    </location>
</feature>